<name>A0A5N8VLC8_9ACTN</name>
<keyword evidence="4" id="KW-0274">FAD</keyword>
<evidence type="ECO:0000259" key="6">
    <source>
        <dbReference type="PROSITE" id="PS51387"/>
    </source>
</evidence>
<keyword evidence="8" id="KW-1185">Reference proteome</keyword>
<dbReference type="PROSITE" id="PS51387">
    <property type="entry name" value="FAD_PCMH"/>
    <property type="match status" value="1"/>
</dbReference>
<evidence type="ECO:0000256" key="1">
    <source>
        <dbReference type="ARBA" id="ARBA00001974"/>
    </source>
</evidence>
<dbReference type="Gene3D" id="3.30.465.10">
    <property type="match status" value="1"/>
</dbReference>
<evidence type="ECO:0000256" key="3">
    <source>
        <dbReference type="ARBA" id="ARBA00022630"/>
    </source>
</evidence>
<dbReference type="PANTHER" id="PTHR42973:SF39">
    <property type="entry name" value="FAD-BINDING PCMH-TYPE DOMAIN-CONTAINING PROTEIN"/>
    <property type="match status" value="1"/>
</dbReference>
<dbReference type="InterPro" id="IPR006094">
    <property type="entry name" value="Oxid_FAD_bind_N"/>
</dbReference>
<dbReference type="InterPro" id="IPR006311">
    <property type="entry name" value="TAT_signal"/>
</dbReference>
<dbReference type="InterPro" id="IPR050416">
    <property type="entry name" value="FAD-linked_Oxidoreductase"/>
</dbReference>
<evidence type="ECO:0000256" key="4">
    <source>
        <dbReference type="ARBA" id="ARBA00022827"/>
    </source>
</evidence>
<protein>
    <submittedName>
        <fullName evidence="7">FAD-binding protein</fullName>
    </submittedName>
</protein>
<comment type="caution">
    <text evidence="7">The sequence shown here is derived from an EMBL/GenBank/DDBJ whole genome shotgun (WGS) entry which is preliminary data.</text>
</comment>
<dbReference type="Pfam" id="PF01565">
    <property type="entry name" value="FAD_binding_4"/>
    <property type="match status" value="1"/>
</dbReference>
<dbReference type="Proteomes" id="UP000325849">
    <property type="component" value="Unassembled WGS sequence"/>
</dbReference>
<evidence type="ECO:0000313" key="7">
    <source>
        <dbReference type="EMBL" id="MPY34878.1"/>
    </source>
</evidence>
<dbReference type="GO" id="GO:0016491">
    <property type="term" value="F:oxidoreductase activity"/>
    <property type="evidence" value="ECO:0007669"/>
    <property type="project" value="UniProtKB-KW"/>
</dbReference>
<dbReference type="EMBL" id="VJZD01000132">
    <property type="protein sequence ID" value="MPY34878.1"/>
    <property type="molecule type" value="Genomic_DNA"/>
</dbReference>
<dbReference type="PROSITE" id="PS51318">
    <property type="entry name" value="TAT"/>
    <property type="match status" value="1"/>
</dbReference>
<gene>
    <name evidence="7" type="ORF">FNH09_27660</name>
</gene>
<dbReference type="InterPro" id="IPR012951">
    <property type="entry name" value="BBE"/>
</dbReference>
<organism evidence="7 8">
    <name type="scientific">Streptomyces adustus</name>
    <dbReference type="NCBI Taxonomy" id="1609272"/>
    <lineage>
        <taxon>Bacteria</taxon>
        <taxon>Bacillati</taxon>
        <taxon>Actinomycetota</taxon>
        <taxon>Actinomycetes</taxon>
        <taxon>Kitasatosporales</taxon>
        <taxon>Streptomycetaceae</taxon>
        <taxon>Streptomyces</taxon>
    </lineage>
</organism>
<accession>A0A5N8VLC8</accession>
<comment type="similarity">
    <text evidence="2">Belongs to the oxygen-dependent FAD-linked oxidoreductase family.</text>
</comment>
<evidence type="ECO:0000313" key="8">
    <source>
        <dbReference type="Proteomes" id="UP000325849"/>
    </source>
</evidence>
<dbReference type="AlphaFoldDB" id="A0A5N8VLC8"/>
<sequence>MADSYCRRPGERAKRCAENGENGRRRVRENSGIGRRRFFTTAAALGGTAAVGGVLAGQATAAVQDGATGTSGLVTVTPSDAQYGEFVHGMNNRYVGNPEAVQVVGDVSQVPGVVQAAVSAGKRLTVRSGGHCLEDFVFNPEVQVVLDLSRLDKVYYDAGRRAFAVETGARLLDVYTLLYQLYGVTVPGGICYSVAAGGHVSGGGWGLLCRQLGLIIDYLAAVEVVVVGADGKVRTVVATNSADDPNRELWWAHAGGGGGNFGVVTRYWFRTPGATGTDPRKLLPKPPREVYLLAQSWPWESMTEAKFSRLAQNYARWFAAHSAPGAPELALASFLVLTHKSAGQIAMVTQVDATAPNARQLLDSYLAAIGDGVDVPTGAVTRQFAEFGPMAAYAEPRKLPWLEATRYLGTTNSNLTDPTYRQEYKSAYMRGAFPDRQLAALYKHLTRTDLTLPGASITLSSYGGEVNRIAPSATGYPHRESYFKLMWMSLWNDPAEDAAYIAWNRQCYAEVYADTGGVPVPNDVTDGCYVNYPDNDLGDPQYNRSSTPWHSLYYKGNYPRLQQVKKTYDPTNFFRHAQSVRLP</sequence>
<reference evidence="7 8" key="1">
    <citation type="submission" date="2019-07" db="EMBL/GenBank/DDBJ databases">
        <title>New species of Amycolatopsis and Streptomyces.</title>
        <authorList>
            <person name="Duangmal K."/>
            <person name="Teo W.F.A."/>
            <person name="Lipun K."/>
        </authorList>
    </citation>
    <scope>NUCLEOTIDE SEQUENCE [LARGE SCALE GENOMIC DNA]</scope>
    <source>
        <strain evidence="7 8">NBRC 109810</strain>
    </source>
</reference>
<dbReference type="OrthoDB" id="545125at2"/>
<dbReference type="GO" id="GO:0071949">
    <property type="term" value="F:FAD binding"/>
    <property type="evidence" value="ECO:0007669"/>
    <property type="project" value="InterPro"/>
</dbReference>
<keyword evidence="3" id="KW-0285">Flavoprotein</keyword>
<dbReference type="Gene3D" id="3.40.462.20">
    <property type="match status" value="1"/>
</dbReference>
<feature type="domain" description="FAD-binding PCMH-type" evidence="6">
    <location>
        <begin position="94"/>
        <end position="274"/>
    </location>
</feature>
<proteinExistence type="inferred from homology"/>
<dbReference type="SUPFAM" id="SSF56176">
    <property type="entry name" value="FAD-binding/transporter-associated domain-like"/>
    <property type="match status" value="1"/>
</dbReference>
<dbReference type="InterPro" id="IPR016169">
    <property type="entry name" value="FAD-bd_PCMH_sub2"/>
</dbReference>
<dbReference type="InterPro" id="IPR036318">
    <property type="entry name" value="FAD-bd_PCMH-like_sf"/>
</dbReference>
<comment type="cofactor">
    <cofactor evidence="1">
        <name>FAD</name>
        <dbReference type="ChEBI" id="CHEBI:57692"/>
    </cofactor>
</comment>
<evidence type="ECO:0000256" key="5">
    <source>
        <dbReference type="ARBA" id="ARBA00023002"/>
    </source>
</evidence>
<dbReference type="InterPro" id="IPR016166">
    <property type="entry name" value="FAD-bd_PCMH"/>
</dbReference>
<evidence type="ECO:0000256" key="2">
    <source>
        <dbReference type="ARBA" id="ARBA00005466"/>
    </source>
</evidence>
<dbReference type="Pfam" id="PF08031">
    <property type="entry name" value="BBE"/>
    <property type="match status" value="1"/>
</dbReference>
<keyword evidence="5" id="KW-0560">Oxidoreductase</keyword>
<dbReference type="PANTHER" id="PTHR42973">
    <property type="entry name" value="BINDING OXIDOREDUCTASE, PUTATIVE (AFU_ORTHOLOGUE AFUA_1G17690)-RELATED"/>
    <property type="match status" value="1"/>
</dbReference>